<sequence length="415" mass="47186">MLEQKDIATLNKDFHHSVKAIKGLRCSAHLDLLRGLDAVMVVIVHFLDMFYKLSFDNPSLIAKAAMFLVVQGISSVITFFVLSGYLISMSIFDPLRKGTFNWKSYLVNRFSRLYVVLIPALCLGAFWDILGARLYGANSVYNGVSLGSICVPPSVVKHITWENFIGQLVFLQDIRCHTFGSNGVLWSLSCEFWYYIIFPCLLLAFYKGRQASLKKRILLCLTGLAGIAFIGPLMTFRFLLWLMGTALIFVPLSKLVRHSKGLRVTALVLGIICFIWRLTLTPTLPDNKDRFLLEFLLGLSCMLCMFFVLHDKEPLKKNVYEKGSEFLAAFSYSLYLVHMPFLFFLRATFIKEDRWPLDWEHALYGGGVLLLVLFYAWLVAQLTENHTAKVREWAMQMLGEGKKKAAAAAVDNIDH</sequence>
<evidence type="ECO:0000256" key="1">
    <source>
        <dbReference type="SAM" id="Phobius"/>
    </source>
</evidence>
<keyword evidence="1" id="KW-1133">Transmembrane helix</keyword>
<keyword evidence="1" id="KW-0812">Transmembrane</keyword>
<dbReference type="EMBL" id="JAFLCK010000012">
    <property type="protein sequence ID" value="MBN8660611.1"/>
    <property type="molecule type" value="Genomic_DNA"/>
</dbReference>
<dbReference type="PANTHER" id="PTHR23028">
    <property type="entry name" value="ACETYLTRANSFERASE"/>
    <property type="match status" value="1"/>
</dbReference>
<organism evidence="3 4">
    <name type="scientific">Candidatus Obscuribacter phosphatis</name>
    <dbReference type="NCBI Taxonomy" id="1906157"/>
    <lineage>
        <taxon>Bacteria</taxon>
        <taxon>Bacillati</taxon>
        <taxon>Candidatus Melainabacteria</taxon>
        <taxon>Candidatus Obscuribacterales</taxon>
        <taxon>Candidatus Obscuribacteraceae</taxon>
        <taxon>Candidatus Obscuribacter</taxon>
    </lineage>
</organism>
<feature type="transmembrane region" description="Helical" evidence="1">
    <location>
        <begin position="113"/>
        <end position="135"/>
    </location>
</feature>
<feature type="transmembrane region" description="Helical" evidence="1">
    <location>
        <begin position="218"/>
        <end position="241"/>
    </location>
</feature>
<keyword evidence="3" id="KW-0808">Transferase</keyword>
<dbReference type="Pfam" id="PF01757">
    <property type="entry name" value="Acyl_transf_3"/>
    <property type="match status" value="1"/>
</dbReference>
<evidence type="ECO:0000259" key="2">
    <source>
        <dbReference type="Pfam" id="PF01757"/>
    </source>
</evidence>
<evidence type="ECO:0000313" key="4">
    <source>
        <dbReference type="Proteomes" id="UP000664277"/>
    </source>
</evidence>
<evidence type="ECO:0000313" key="3">
    <source>
        <dbReference type="EMBL" id="MBN8660611.1"/>
    </source>
</evidence>
<gene>
    <name evidence="3" type="ORF">J0M35_09630</name>
</gene>
<proteinExistence type="predicted"/>
<feature type="transmembrane region" description="Helical" evidence="1">
    <location>
        <begin position="32"/>
        <end position="53"/>
    </location>
</feature>
<keyword evidence="1" id="KW-0472">Membrane</keyword>
<feature type="transmembrane region" description="Helical" evidence="1">
    <location>
        <begin position="184"/>
        <end position="206"/>
    </location>
</feature>
<comment type="caution">
    <text evidence="3">The sequence shown here is derived from an EMBL/GenBank/DDBJ whole genome shotgun (WGS) entry which is preliminary data.</text>
</comment>
<feature type="transmembrane region" description="Helical" evidence="1">
    <location>
        <begin position="329"/>
        <end position="349"/>
    </location>
</feature>
<reference evidence="3" key="1">
    <citation type="submission" date="2021-02" db="EMBL/GenBank/DDBJ databases">
        <title>Genome-Resolved Metagenomics of a Microbial Community Performing Photosynthetic Biological Nutrient Removal.</title>
        <authorList>
            <person name="Mcdaniel E.A."/>
        </authorList>
    </citation>
    <scope>NUCLEOTIDE SEQUENCE</scope>
    <source>
        <strain evidence="3">UWPOB_OBS1</strain>
    </source>
</reference>
<dbReference type="GO" id="GO:0016747">
    <property type="term" value="F:acyltransferase activity, transferring groups other than amino-acyl groups"/>
    <property type="evidence" value="ECO:0007669"/>
    <property type="project" value="InterPro"/>
</dbReference>
<feature type="transmembrane region" description="Helical" evidence="1">
    <location>
        <begin position="65"/>
        <end position="92"/>
    </location>
</feature>
<feature type="transmembrane region" description="Helical" evidence="1">
    <location>
        <begin position="261"/>
        <end position="279"/>
    </location>
</feature>
<feature type="domain" description="Acyltransferase 3" evidence="2">
    <location>
        <begin position="30"/>
        <end position="379"/>
    </location>
</feature>
<dbReference type="InterPro" id="IPR002656">
    <property type="entry name" value="Acyl_transf_3_dom"/>
</dbReference>
<protein>
    <submittedName>
        <fullName evidence="3">Acyltransferase</fullName>
    </submittedName>
</protein>
<dbReference type="AlphaFoldDB" id="A0A8J7PCP1"/>
<accession>A0A8J7PCP1</accession>
<feature type="transmembrane region" description="Helical" evidence="1">
    <location>
        <begin position="361"/>
        <end position="380"/>
    </location>
</feature>
<dbReference type="Proteomes" id="UP000664277">
    <property type="component" value="Unassembled WGS sequence"/>
</dbReference>
<dbReference type="InterPro" id="IPR050879">
    <property type="entry name" value="Acyltransferase_3"/>
</dbReference>
<name>A0A8J7PCP1_9BACT</name>
<feature type="transmembrane region" description="Helical" evidence="1">
    <location>
        <begin position="291"/>
        <end position="309"/>
    </location>
</feature>
<keyword evidence="3" id="KW-0012">Acyltransferase</keyword>